<feature type="transmembrane region" description="Helical" evidence="6">
    <location>
        <begin position="188"/>
        <end position="207"/>
    </location>
</feature>
<gene>
    <name evidence="7" type="ORF">apy_04880</name>
</gene>
<dbReference type="EMBL" id="BDMD01000019">
    <property type="protein sequence ID" value="GBF08763.1"/>
    <property type="molecule type" value="Genomic_DNA"/>
</dbReference>
<dbReference type="PANTHER" id="PTHR30477:SF21">
    <property type="entry name" value="ABC-3 PROTEIN"/>
    <property type="match status" value="1"/>
</dbReference>
<dbReference type="GO" id="GO:0043190">
    <property type="term" value="C:ATP-binding cassette (ABC) transporter complex"/>
    <property type="evidence" value="ECO:0007669"/>
    <property type="project" value="InterPro"/>
</dbReference>
<dbReference type="OrthoDB" id="19232at2157"/>
<feature type="transmembrane region" description="Helical" evidence="6">
    <location>
        <begin position="12"/>
        <end position="39"/>
    </location>
</feature>
<feature type="transmembrane region" description="Helical" evidence="6">
    <location>
        <begin position="107"/>
        <end position="128"/>
    </location>
</feature>
<evidence type="ECO:0000256" key="1">
    <source>
        <dbReference type="ARBA" id="ARBA00004141"/>
    </source>
</evidence>
<feature type="transmembrane region" description="Helical" evidence="6">
    <location>
        <begin position="81"/>
        <end position="100"/>
    </location>
</feature>
<proteinExistence type="inferred from homology"/>
<dbReference type="PANTHER" id="PTHR30477">
    <property type="entry name" value="ABC-TRANSPORTER METAL-BINDING PROTEIN"/>
    <property type="match status" value="1"/>
</dbReference>
<keyword evidence="3 6" id="KW-0812">Transmembrane</keyword>
<reference evidence="7 8" key="1">
    <citation type="submission" date="2017-02" db="EMBL/GenBank/DDBJ databases">
        <title>isolation and characterization of a novel temperate virus Aeropyrum globular virus 1 infecting hyperthermophilic archaeon Aeropyrum.</title>
        <authorList>
            <person name="Yumiya M."/>
            <person name="Yoshida T."/>
            <person name="Sako Y."/>
        </authorList>
    </citation>
    <scope>NUCLEOTIDE SEQUENCE [LARGE SCALE GENOMIC DNA]</scope>
    <source>
        <strain evidence="7 8">YK1-12-2013</strain>
    </source>
</reference>
<feature type="transmembrane region" description="Helical" evidence="6">
    <location>
        <begin position="264"/>
        <end position="284"/>
    </location>
</feature>
<dbReference type="Proteomes" id="UP000291213">
    <property type="component" value="Unassembled WGS sequence"/>
</dbReference>
<feature type="transmembrane region" description="Helical" evidence="6">
    <location>
        <begin position="148"/>
        <end position="167"/>
    </location>
</feature>
<feature type="transmembrane region" description="Helical" evidence="6">
    <location>
        <begin position="51"/>
        <end position="75"/>
    </location>
</feature>
<dbReference type="InterPro" id="IPR037294">
    <property type="entry name" value="ABC_BtuC-like"/>
</dbReference>
<dbReference type="Pfam" id="PF00950">
    <property type="entry name" value="ABC-3"/>
    <property type="match status" value="1"/>
</dbReference>
<comment type="similarity">
    <text evidence="2">Belongs to the ABC-3 integral membrane protein family.</text>
</comment>
<dbReference type="SUPFAM" id="SSF81345">
    <property type="entry name" value="ABC transporter involved in vitamin B12 uptake, BtuC"/>
    <property type="match status" value="1"/>
</dbReference>
<protein>
    <submittedName>
        <fullName evidence="7">ABC transporter, permease protein</fullName>
    </submittedName>
</protein>
<evidence type="ECO:0000313" key="8">
    <source>
        <dbReference type="Proteomes" id="UP000291213"/>
    </source>
</evidence>
<evidence type="ECO:0000256" key="2">
    <source>
        <dbReference type="ARBA" id="ARBA00008034"/>
    </source>
</evidence>
<name>A0A401H8R0_AERPX</name>
<keyword evidence="4 6" id="KW-1133">Transmembrane helix</keyword>
<organism evidence="7 8">
    <name type="scientific">Aeropyrum pernix</name>
    <dbReference type="NCBI Taxonomy" id="56636"/>
    <lineage>
        <taxon>Archaea</taxon>
        <taxon>Thermoproteota</taxon>
        <taxon>Thermoprotei</taxon>
        <taxon>Desulfurococcales</taxon>
        <taxon>Desulfurococcaceae</taxon>
        <taxon>Aeropyrum</taxon>
    </lineage>
</organism>
<evidence type="ECO:0000256" key="4">
    <source>
        <dbReference type="ARBA" id="ARBA00022989"/>
    </source>
</evidence>
<dbReference type="AlphaFoldDB" id="A0A401H8R0"/>
<evidence type="ECO:0000256" key="3">
    <source>
        <dbReference type="ARBA" id="ARBA00022692"/>
    </source>
</evidence>
<keyword evidence="5 6" id="KW-0472">Membrane</keyword>
<evidence type="ECO:0000256" key="5">
    <source>
        <dbReference type="ARBA" id="ARBA00023136"/>
    </source>
</evidence>
<comment type="subcellular location">
    <subcellularLocation>
        <location evidence="1">Membrane</location>
        <topology evidence="1">Multi-pass membrane protein</topology>
    </subcellularLocation>
</comment>
<feature type="transmembrane region" description="Helical" evidence="6">
    <location>
        <begin position="213"/>
        <end position="230"/>
    </location>
</feature>
<dbReference type="GO" id="GO:0055085">
    <property type="term" value="P:transmembrane transport"/>
    <property type="evidence" value="ECO:0007669"/>
    <property type="project" value="InterPro"/>
</dbReference>
<dbReference type="RefSeq" id="WP_131159805.1">
    <property type="nucleotide sequence ID" value="NZ_BDMD01000019.1"/>
</dbReference>
<evidence type="ECO:0000256" key="6">
    <source>
        <dbReference type="SAM" id="Phobius"/>
    </source>
</evidence>
<feature type="transmembrane region" description="Helical" evidence="6">
    <location>
        <begin position="237"/>
        <end position="258"/>
    </location>
</feature>
<dbReference type="InterPro" id="IPR001626">
    <property type="entry name" value="ABC_TroCD"/>
</dbReference>
<comment type="caution">
    <text evidence="7">The sequence shown here is derived from an EMBL/GenBank/DDBJ whole genome shotgun (WGS) entry which is preliminary data.</text>
</comment>
<accession>A0A401H8R0</accession>
<sequence length="287" mass="28705">MTPKPEHIAGAAAILLLVLGLALYPSEWVFAVAGAGLAYGSLSPTLYSRRLLFLAGAAPHSALAAASLGAVAAALTGVGGAWISLALGLALIYAAGYSIYRGVDPDTAAALLAGFTASLGIAGLYLAGRTGASISTLVIGDPLLASRTEALAVLALGVLFLAILLLLGDRIAYIGVDREDAMLSGTRVWAYDLLLYSMIALSTVGLITVVGFILEHVLLLIPGALILPLTRGSRTAALAGGLAGSAAGVGGLILGGLAGIPPAAASGLILMLTYLVVLLHSGVWRSG</sequence>
<evidence type="ECO:0000313" key="7">
    <source>
        <dbReference type="EMBL" id="GBF08763.1"/>
    </source>
</evidence>